<name>A0A7X8TRM8_9VIBR</name>
<evidence type="ECO:0000259" key="2">
    <source>
        <dbReference type="SMART" id="SM00482"/>
    </source>
</evidence>
<gene>
    <name evidence="3" type="ORF">HGP28_11975</name>
</gene>
<dbReference type="EMBL" id="JABAIK010000010">
    <property type="protein sequence ID" value="NLS13610.1"/>
    <property type="molecule type" value="Genomic_DNA"/>
</dbReference>
<dbReference type="Gene3D" id="1.10.150.20">
    <property type="entry name" value="5' to 3' exonuclease, C-terminal subdomain"/>
    <property type="match status" value="1"/>
</dbReference>
<dbReference type="GO" id="GO:0003887">
    <property type="term" value="F:DNA-directed DNA polymerase activity"/>
    <property type="evidence" value="ECO:0007669"/>
    <property type="project" value="InterPro"/>
</dbReference>
<dbReference type="InterPro" id="IPR043502">
    <property type="entry name" value="DNA/RNA_pol_sf"/>
</dbReference>
<dbReference type="InterPro" id="IPR002298">
    <property type="entry name" value="DNA_polymerase_A"/>
</dbReference>
<dbReference type="SMART" id="SM00482">
    <property type="entry name" value="POLAc"/>
    <property type="match status" value="1"/>
</dbReference>
<organism evidence="3 4">
    <name type="scientific">Vibrio agarilyticus</name>
    <dbReference type="NCBI Taxonomy" id="2726741"/>
    <lineage>
        <taxon>Bacteria</taxon>
        <taxon>Pseudomonadati</taxon>
        <taxon>Pseudomonadota</taxon>
        <taxon>Gammaproteobacteria</taxon>
        <taxon>Vibrionales</taxon>
        <taxon>Vibrionaceae</taxon>
        <taxon>Vibrio</taxon>
    </lineage>
</organism>
<comment type="caution">
    <text evidence="3">The sequence shown here is derived from an EMBL/GenBank/DDBJ whole genome shotgun (WGS) entry which is preliminary data.</text>
</comment>
<accession>A0A7X8TRM8</accession>
<comment type="subunit">
    <text evidence="1">Single-chain monomer with multiple functions.</text>
</comment>
<protein>
    <submittedName>
        <fullName evidence="3">DNA polymerase I</fullName>
    </submittedName>
</protein>
<feature type="domain" description="DNA-directed DNA polymerase family A palm" evidence="2">
    <location>
        <begin position="395"/>
        <end position="603"/>
    </location>
</feature>
<dbReference type="Gene3D" id="3.30.70.370">
    <property type="match status" value="1"/>
</dbReference>
<dbReference type="AlphaFoldDB" id="A0A7X8TRM8"/>
<sequence>MNLLQGIEQYFAPTKNKKVSTIVLPKSPNFTSGKTTQINTQQGLCDFIDLALQLPLSHVGIECKHIYGTSHVTLPNDYDKYDISAIQPTELCLTLCTGDVTSVEQHTFIINLASDIEARQLQTLFDLPVTFISYDANKLLHCLWALELKEPRHIWDILIAEKARYLGLHQFDKRQEFDGLVAKIEAKDSFASERGNFYSLKATAARYGVEFSLAEQSGTLCEKVAQLYMPQVQATVMQGIHGHLIEVEMPWIVTNAAMEKNGLLVSREQCEKILIGTKEKLAQWQAELEAYGLINPNSHDEKITFFNSLGLLHHFKEGNDYRFERGILSANYDLHPAVKLLAKYSNMASISKDITFQPGLVGADGRIHPVHKHLDTVTGRQATMAPNIFGLPAVLRPIVVAPECYGIGEVDLAQIEVAITAAVYNDANLIEKYNAGDLYSALAQEFYQGELPEEHTHCSLVMFKEHHADKRHVMKQCTLGLIYGITAFGLAKKLKVSEFKARQLMDEFLAMFPTLEKAMHTAPQYGAIRGYVSTATGLQRQRTENAERNRSEKNWMINMPVQGTAAALFKMAGNRLHQLYKRYDAKLIVALHDAFVFEAPLDKLDEVAALTSQVMIQVIQEKYPQLNIRTDINVTSPNCWNKDGNAASIDGWLSR</sequence>
<dbReference type="GO" id="GO:0006302">
    <property type="term" value="P:double-strand break repair"/>
    <property type="evidence" value="ECO:0007669"/>
    <property type="project" value="TreeGrafter"/>
</dbReference>
<dbReference type="InterPro" id="IPR001098">
    <property type="entry name" value="DNA-dir_DNA_pol_A_palm_dom"/>
</dbReference>
<keyword evidence="4" id="KW-1185">Reference proteome</keyword>
<reference evidence="3 4" key="1">
    <citation type="submission" date="2020-04" db="EMBL/GenBank/DDBJ databases">
        <title>Vibrio sp. SM6, a novel species isolated from seawater.</title>
        <authorList>
            <person name="Wang X."/>
        </authorList>
    </citation>
    <scope>NUCLEOTIDE SEQUENCE [LARGE SCALE GENOMIC DNA]</scope>
    <source>
        <strain evidence="3 4">SM6</strain>
    </source>
</reference>
<evidence type="ECO:0000313" key="3">
    <source>
        <dbReference type="EMBL" id="NLS13610.1"/>
    </source>
</evidence>
<dbReference type="GO" id="GO:0003677">
    <property type="term" value="F:DNA binding"/>
    <property type="evidence" value="ECO:0007669"/>
    <property type="project" value="InterPro"/>
</dbReference>
<evidence type="ECO:0000313" key="4">
    <source>
        <dbReference type="Proteomes" id="UP000535589"/>
    </source>
</evidence>
<dbReference type="Proteomes" id="UP000535589">
    <property type="component" value="Unassembled WGS sequence"/>
</dbReference>
<dbReference type="PANTHER" id="PTHR10133:SF62">
    <property type="entry name" value="DNA POLYMERASE THETA"/>
    <property type="match status" value="1"/>
</dbReference>
<dbReference type="GO" id="GO:0006261">
    <property type="term" value="P:DNA-templated DNA replication"/>
    <property type="evidence" value="ECO:0007669"/>
    <property type="project" value="InterPro"/>
</dbReference>
<dbReference type="RefSeq" id="WP_168836704.1">
    <property type="nucleotide sequence ID" value="NZ_JABAIK010000010.1"/>
</dbReference>
<dbReference type="PANTHER" id="PTHR10133">
    <property type="entry name" value="DNA POLYMERASE I"/>
    <property type="match status" value="1"/>
</dbReference>
<dbReference type="SUPFAM" id="SSF56672">
    <property type="entry name" value="DNA/RNA polymerases"/>
    <property type="match status" value="1"/>
</dbReference>
<dbReference type="PRINTS" id="PR00868">
    <property type="entry name" value="DNAPOLI"/>
</dbReference>
<evidence type="ECO:0000256" key="1">
    <source>
        <dbReference type="ARBA" id="ARBA00011541"/>
    </source>
</evidence>
<dbReference type="Pfam" id="PF00476">
    <property type="entry name" value="DNA_pol_A"/>
    <property type="match status" value="1"/>
</dbReference>
<proteinExistence type="predicted"/>